<protein>
    <submittedName>
        <fullName evidence="1">Uncharacterized protein</fullName>
    </submittedName>
</protein>
<dbReference type="EMBL" id="NNAY01004537">
    <property type="protein sequence ID" value="OXU17742.1"/>
    <property type="molecule type" value="Genomic_DNA"/>
</dbReference>
<dbReference type="Proteomes" id="UP000215335">
    <property type="component" value="Unassembled WGS sequence"/>
</dbReference>
<sequence>MAERKDYNSLSKKQKTRRLNKIYMSSLHKLLNRHSNSAATVNQGSSYSFIKSRPSFNETSHVFDPTNTIPESQYNLENVHDESDAHNFQVNDSDLMVNNNGIGNLSNVVEFESLNSLENNVISDNNSEHRQDSDNDSFIIAGDYPFNLKDFLREWAISFNVRDQAVT</sequence>
<evidence type="ECO:0000313" key="1">
    <source>
        <dbReference type="EMBL" id="OXU17742.1"/>
    </source>
</evidence>
<organism evidence="1 2">
    <name type="scientific">Trichomalopsis sarcophagae</name>
    <dbReference type="NCBI Taxonomy" id="543379"/>
    <lineage>
        <taxon>Eukaryota</taxon>
        <taxon>Metazoa</taxon>
        <taxon>Ecdysozoa</taxon>
        <taxon>Arthropoda</taxon>
        <taxon>Hexapoda</taxon>
        <taxon>Insecta</taxon>
        <taxon>Pterygota</taxon>
        <taxon>Neoptera</taxon>
        <taxon>Endopterygota</taxon>
        <taxon>Hymenoptera</taxon>
        <taxon>Apocrita</taxon>
        <taxon>Proctotrupomorpha</taxon>
        <taxon>Chalcidoidea</taxon>
        <taxon>Pteromalidae</taxon>
        <taxon>Pteromalinae</taxon>
        <taxon>Trichomalopsis</taxon>
    </lineage>
</organism>
<gene>
    <name evidence="1" type="ORF">TSAR_005134</name>
</gene>
<keyword evidence="2" id="KW-1185">Reference proteome</keyword>
<evidence type="ECO:0000313" key="2">
    <source>
        <dbReference type="Proteomes" id="UP000215335"/>
    </source>
</evidence>
<reference evidence="1 2" key="1">
    <citation type="journal article" date="2017" name="Curr. Biol.">
        <title>The Evolution of Venom by Co-option of Single-Copy Genes.</title>
        <authorList>
            <person name="Martinson E.O."/>
            <person name="Mrinalini"/>
            <person name="Kelkar Y.D."/>
            <person name="Chang C.H."/>
            <person name="Werren J.H."/>
        </authorList>
    </citation>
    <scope>NUCLEOTIDE SEQUENCE [LARGE SCALE GENOMIC DNA]</scope>
    <source>
        <strain evidence="1 2">Alberta</strain>
        <tissue evidence="1">Whole body</tissue>
    </source>
</reference>
<proteinExistence type="predicted"/>
<name>A0A232EHE7_9HYME</name>
<dbReference type="AlphaFoldDB" id="A0A232EHE7"/>
<comment type="caution">
    <text evidence="1">The sequence shown here is derived from an EMBL/GenBank/DDBJ whole genome shotgun (WGS) entry which is preliminary data.</text>
</comment>
<accession>A0A232EHE7</accession>